<evidence type="ECO:0000256" key="5">
    <source>
        <dbReference type="ARBA" id="ARBA00023143"/>
    </source>
</evidence>
<evidence type="ECO:0000256" key="3">
    <source>
        <dbReference type="ARBA" id="ARBA00022729"/>
    </source>
</evidence>
<dbReference type="GO" id="GO:0003774">
    <property type="term" value="F:cytoskeletal motor activity"/>
    <property type="evidence" value="ECO:0007669"/>
    <property type="project" value="InterPro"/>
</dbReference>
<evidence type="ECO:0000313" key="8">
    <source>
        <dbReference type="EMBL" id="RST85851.1"/>
    </source>
</evidence>
<comment type="similarity">
    <text evidence="2 7">Belongs to the FlgH family.</text>
</comment>
<dbReference type="Proteomes" id="UP000278398">
    <property type="component" value="Unassembled WGS sequence"/>
</dbReference>
<gene>
    <name evidence="7" type="primary">flgH</name>
    <name evidence="8" type="ORF">EJC49_13470</name>
</gene>
<dbReference type="NCBIfam" id="NF001305">
    <property type="entry name" value="PRK00249.1-5"/>
    <property type="match status" value="1"/>
</dbReference>
<keyword evidence="8" id="KW-0969">Cilium</keyword>
<keyword evidence="4 7" id="KW-0472">Membrane</keyword>
<dbReference type="HAMAP" id="MF_00415">
    <property type="entry name" value="FlgH"/>
    <property type="match status" value="1"/>
</dbReference>
<evidence type="ECO:0000256" key="6">
    <source>
        <dbReference type="ARBA" id="ARBA00023237"/>
    </source>
</evidence>
<dbReference type="GO" id="GO:0071973">
    <property type="term" value="P:bacterial-type flagellum-dependent cell motility"/>
    <property type="evidence" value="ECO:0007669"/>
    <property type="project" value="InterPro"/>
</dbReference>
<keyword evidence="8" id="KW-0282">Flagellum</keyword>
<evidence type="ECO:0000256" key="7">
    <source>
        <dbReference type="HAMAP-Rule" id="MF_00415"/>
    </source>
</evidence>
<accession>A0A429YWN9</accession>
<evidence type="ECO:0000256" key="4">
    <source>
        <dbReference type="ARBA" id="ARBA00023136"/>
    </source>
</evidence>
<keyword evidence="5 7" id="KW-0975">Bacterial flagellum</keyword>
<keyword evidence="6 7" id="KW-0998">Cell outer membrane</keyword>
<keyword evidence="8" id="KW-0966">Cell projection</keyword>
<dbReference type="Pfam" id="PF02107">
    <property type="entry name" value="FlgH"/>
    <property type="match status" value="1"/>
</dbReference>
<organism evidence="8 9">
    <name type="scientific">Aquibium carbonis</name>
    <dbReference type="NCBI Taxonomy" id="2495581"/>
    <lineage>
        <taxon>Bacteria</taxon>
        <taxon>Pseudomonadati</taxon>
        <taxon>Pseudomonadota</taxon>
        <taxon>Alphaproteobacteria</taxon>
        <taxon>Hyphomicrobiales</taxon>
        <taxon>Phyllobacteriaceae</taxon>
        <taxon>Aquibium</taxon>
    </lineage>
</organism>
<dbReference type="EMBL" id="RWKW01000047">
    <property type="protein sequence ID" value="RST85851.1"/>
    <property type="molecule type" value="Genomic_DNA"/>
</dbReference>
<protein>
    <recommendedName>
        <fullName evidence="7">Flagellar L-ring protein</fullName>
    </recommendedName>
    <alternativeName>
        <fullName evidence="7">Basal body L-ring protein</fullName>
    </alternativeName>
</protein>
<dbReference type="RefSeq" id="WP_126700456.1">
    <property type="nucleotide sequence ID" value="NZ_RWKW01000047.1"/>
</dbReference>
<evidence type="ECO:0000313" key="9">
    <source>
        <dbReference type="Proteomes" id="UP000278398"/>
    </source>
</evidence>
<evidence type="ECO:0000256" key="2">
    <source>
        <dbReference type="ARBA" id="ARBA00006929"/>
    </source>
</evidence>
<keyword evidence="7" id="KW-0449">Lipoprotein</keyword>
<dbReference type="PANTHER" id="PTHR34933:SF1">
    <property type="entry name" value="FLAGELLAR L-RING PROTEIN"/>
    <property type="match status" value="1"/>
</dbReference>
<comment type="subunit">
    <text evidence="7">The basal body constitutes a major portion of the flagellar organelle and consists of four rings (L,P,S, and M) mounted on a central rod.</text>
</comment>
<dbReference type="InterPro" id="IPR000527">
    <property type="entry name" value="Flag_Lring"/>
</dbReference>
<dbReference type="GO" id="GO:0009427">
    <property type="term" value="C:bacterial-type flagellum basal body, distal rod, L ring"/>
    <property type="evidence" value="ECO:0007669"/>
    <property type="project" value="InterPro"/>
</dbReference>
<comment type="caution">
    <text evidence="8">The sequence shown here is derived from an EMBL/GenBank/DDBJ whole genome shotgun (WGS) entry which is preliminary data.</text>
</comment>
<comment type="subcellular location">
    <subcellularLocation>
        <location evidence="7">Cell outer membrane</location>
        <topology evidence="7">Lipid-anchor</topology>
    </subcellularLocation>
    <subcellularLocation>
        <location evidence="7">Bacterial flagellum basal body</location>
    </subcellularLocation>
</comment>
<keyword evidence="3 7" id="KW-0732">Signal</keyword>
<dbReference type="PRINTS" id="PR01008">
    <property type="entry name" value="FLGLRINGFLGH"/>
</dbReference>
<proteinExistence type="inferred from homology"/>
<sequence>MNRSFVIILGCLMLGGCAGELREVGRAPALSPVGSGLESAAVTAHAYPEPPSRPVKRFSLWNDEQSQLFKDARALTVGDIMTVNISINDKATLNNDSNRSRTTSRKFGVNGAFEWDGIGTGGSSDLDLSSKSNSAGSGATARSENIRLQVAAVVTDVLPNGNLVIRGSQEVRVNYEMRILTIAGIVRPADIGAQNSINYERIAEARISYGGRGRITEVQQPPIGQQIVDLVSPF</sequence>
<evidence type="ECO:0000256" key="1">
    <source>
        <dbReference type="ARBA" id="ARBA00002591"/>
    </source>
</evidence>
<dbReference type="PANTHER" id="PTHR34933">
    <property type="entry name" value="FLAGELLAR L-RING PROTEIN"/>
    <property type="match status" value="1"/>
</dbReference>
<reference evidence="8 9" key="1">
    <citation type="submission" date="2018-12" db="EMBL/GenBank/DDBJ databases">
        <title>Mesorhizobium carbonis sp. nov., isolated from coal mine water.</title>
        <authorList>
            <person name="Xin W."/>
            <person name="Xu Z."/>
            <person name="Xiang F."/>
            <person name="Zhang J."/>
            <person name="Xi L."/>
            <person name="Liu J."/>
        </authorList>
    </citation>
    <scope>NUCLEOTIDE SEQUENCE [LARGE SCALE GENOMIC DNA]</scope>
    <source>
        <strain evidence="8 9">B2.3</strain>
    </source>
</reference>
<comment type="function">
    <text evidence="1 7">Assembles around the rod to form the L-ring and probably protects the motor/basal body from shearing forces during rotation.</text>
</comment>
<name>A0A429YWN9_9HYPH</name>
<keyword evidence="9" id="KW-1185">Reference proteome</keyword>
<dbReference type="OrthoDB" id="9789227at2"/>
<dbReference type="GO" id="GO:0009279">
    <property type="term" value="C:cell outer membrane"/>
    <property type="evidence" value="ECO:0007669"/>
    <property type="project" value="UniProtKB-SubCell"/>
</dbReference>
<dbReference type="AlphaFoldDB" id="A0A429YWN9"/>
<dbReference type="PROSITE" id="PS51257">
    <property type="entry name" value="PROKAR_LIPOPROTEIN"/>
    <property type="match status" value="1"/>
</dbReference>